<organism evidence="3 4">
    <name type="scientific">Paenimyroides marinum</name>
    <dbReference type="NCBI Taxonomy" id="1159016"/>
    <lineage>
        <taxon>Bacteria</taxon>
        <taxon>Pseudomonadati</taxon>
        <taxon>Bacteroidota</taxon>
        <taxon>Flavobacteriia</taxon>
        <taxon>Flavobacteriales</taxon>
        <taxon>Flavobacteriaceae</taxon>
        <taxon>Paenimyroides</taxon>
    </lineage>
</organism>
<evidence type="ECO:0000259" key="2">
    <source>
        <dbReference type="Pfam" id="PF00144"/>
    </source>
</evidence>
<dbReference type="PANTHER" id="PTHR46825:SF9">
    <property type="entry name" value="BETA-LACTAMASE-RELATED DOMAIN-CONTAINING PROTEIN"/>
    <property type="match status" value="1"/>
</dbReference>
<accession>A0A1H6MED0</accession>
<dbReference type="EMBL" id="FNXE01000053">
    <property type="protein sequence ID" value="SEH99913.1"/>
    <property type="molecule type" value="Genomic_DNA"/>
</dbReference>
<evidence type="ECO:0000313" key="4">
    <source>
        <dbReference type="Proteomes" id="UP000199634"/>
    </source>
</evidence>
<dbReference type="InterPro" id="IPR001466">
    <property type="entry name" value="Beta-lactam-related"/>
</dbReference>
<dbReference type="PANTHER" id="PTHR46825">
    <property type="entry name" value="D-ALANYL-D-ALANINE-CARBOXYPEPTIDASE/ENDOPEPTIDASE AMPH"/>
    <property type="match status" value="1"/>
</dbReference>
<dbReference type="RefSeq" id="WP_091102086.1">
    <property type="nucleotide sequence ID" value="NZ_FNXE01000053.1"/>
</dbReference>
<dbReference type="Proteomes" id="UP000199634">
    <property type="component" value="Unassembled WGS sequence"/>
</dbReference>
<protein>
    <submittedName>
        <fullName evidence="3">CubicO group peptidase, beta-lactamase class C family</fullName>
    </submittedName>
</protein>
<sequence>MKYNLLAIFLLNLTFSYAQISQSDFKRIVMSYKDSVTNPKYGINCLYQNGKGEVFYQGIGYADENTLVNRQNIFSIGSLSKTFTAVMILQDVEDGRISLNDSLVKRFPENYVDYPKELPKSITVKELLSHTSGISPSYKDTLDTNEYLNPYHLTNYEFGFNRIPYDEQLKGKHSYSNTNYMLLGYILETVNRKPFYHLLQKRIFDKLGMENAYGFYSPNLPNVAQGFYNNKELSPYIFNRYYDKIIASGGLSMNIDDLNKFLNALYLSEELLTEDTKNAMFNFDNSYYGLGIMRTTYILRNQEQRLFVGHNGSTFTSQTLVYYDPKTKESFILLSNTYNDKIIGKIFSDLINLDVNKKLTADN</sequence>
<reference evidence="3 4" key="1">
    <citation type="submission" date="2016-10" db="EMBL/GenBank/DDBJ databases">
        <authorList>
            <person name="de Groot N.N."/>
        </authorList>
    </citation>
    <scope>NUCLEOTIDE SEQUENCE [LARGE SCALE GENOMIC DNA]</scope>
    <source>
        <strain evidence="3 4">CGMCC 1.10825</strain>
    </source>
</reference>
<dbReference type="Pfam" id="PF00144">
    <property type="entry name" value="Beta-lactamase"/>
    <property type="match status" value="1"/>
</dbReference>
<keyword evidence="4" id="KW-1185">Reference proteome</keyword>
<evidence type="ECO:0000313" key="3">
    <source>
        <dbReference type="EMBL" id="SEH99913.1"/>
    </source>
</evidence>
<dbReference type="InterPro" id="IPR012338">
    <property type="entry name" value="Beta-lactam/transpept-like"/>
</dbReference>
<name>A0A1H6MED0_9FLAO</name>
<dbReference type="STRING" id="1159016.SAMN02927937_02641"/>
<dbReference type="OrthoDB" id="9793489at2"/>
<dbReference type="InterPro" id="IPR050491">
    <property type="entry name" value="AmpC-like"/>
</dbReference>
<evidence type="ECO:0000256" key="1">
    <source>
        <dbReference type="SAM" id="SignalP"/>
    </source>
</evidence>
<feature type="domain" description="Beta-lactamase-related" evidence="2">
    <location>
        <begin position="50"/>
        <end position="338"/>
    </location>
</feature>
<keyword evidence="1" id="KW-0732">Signal</keyword>
<dbReference type="Gene3D" id="3.40.710.10">
    <property type="entry name" value="DD-peptidase/beta-lactamase superfamily"/>
    <property type="match status" value="1"/>
</dbReference>
<proteinExistence type="predicted"/>
<gene>
    <name evidence="3" type="ORF">SAMN02927937_02641</name>
</gene>
<feature type="chain" id="PRO_5011645378" evidence="1">
    <location>
        <begin position="19"/>
        <end position="363"/>
    </location>
</feature>
<dbReference type="AlphaFoldDB" id="A0A1H6MED0"/>
<dbReference type="SUPFAM" id="SSF56601">
    <property type="entry name" value="beta-lactamase/transpeptidase-like"/>
    <property type="match status" value="1"/>
</dbReference>
<feature type="signal peptide" evidence="1">
    <location>
        <begin position="1"/>
        <end position="18"/>
    </location>
</feature>